<keyword evidence="1" id="KW-0472">Membrane</keyword>
<dbReference type="EMBL" id="BSDR01000001">
    <property type="protein sequence ID" value="GLI33508.1"/>
    <property type="molecule type" value="Genomic_DNA"/>
</dbReference>
<name>A0A9W6D1E5_9BACT</name>
<keyword evidence="1" id="KW-1133">Transmembrane helix</keyword>
<reference evidence="2" key="1">
    <citation type="submission" date="2022-12" db="EMBL/GenBank/DDBJ databases">
        <title>Reference genome sequencing for broad-spectrum identification of bacterial and archaeal isolates by mass spectrometry.</title>
        <authorList>
            <person name="Sekiguchi Y."/>
            <person name="Tourlousse D.M."/>
        </authorList>
    </citation>
    <scope>NUCLEOTIDE SEQUENCE</scope>
    <source>
        <strain evidence="2">ASRB1</strain>
    </source>
</reference>
<organism evidence="2 3">
    <name type="scientific">Desulforhabdus amnigena</name>
    <dbReference type="NCBI Taxonomy" id="40218"/>
    <lineage>
        <taxon>Bacteria</taxon>
        <taxon>Pseudomonadati</taxon>
        <taxon>Thermodesulfobacteriota</taxon>
        <taxon>Syntrophobacteria</taxon>
        <taxon>Syntrophobacterales</taxon>
        <taxon>Syntrophobacteraceae</taxon>
        <taxon>Desulforhabdus</taxon>
    </lineage>
</organism>
<gene>
    <name evidence="2" type="ORF">DAMNIGENAA_09410</name>
</gene>
<evidence type="ECO:0000313" key="2">
    <source>
        <dbReference type="EMBL" id="GLI33508.1"/>
    </source>
</evidence>
<evidence type="ECO:0008006" key="4">
    <source>
        <dbReference type="Google" id="ProtNLM"/>
    </source>
</evidence>
<feature type="transmembrane region" description="Helical" evidence="1">
    <location>
        <begin position="12"/>
        <end position="34"/>
    </location>
</feature>
<accession>A0A9W6D1E5</accession>
<keyword evidence="1" id="KW-0812">Transmembrane</keyword>
<protein>
    <recommendedName>
        <fullName evidence="4">DUF4410 domain-containing protein</fullName>
    </recommendedName>
</protein>
<evidence type="ECO:0000313" key="3">
    <source>
        <dbReference type="Proteomes" id="UP001144372"/>
    </source>
</evidence>
<sequence length="246" mass="26909">MNLIGECFMSRRFVLGGIFGCIMFLGWGIGPGAYATTGTSDNQETSIQPTVMPDVIWVENFEIDSADVTDRQGVLGGESRERRPLLRGEGLLHRQQDPASKGRELVDLLSSSLTRELNDRSLPARRLLPGQPLPDKGWLIRGQFLEVDEGNRARRAIIGFGSGETHMEVQVTVTDQGTHPDSPFLLFGTTAESGKMPGAIILMNPYVAAAKFVLSKNASEKDVKHTAGQIAAEIVSYMKRRGLLPQ</sequence>
<keyword evidence="3" id="KW-1185">Reference proteome</keyword>
<dbReference type="InterPro" id="IPR025522">
    <property type="entry name" value="DUF4410"/>
</dbReference>
<dbReference type="Pfam" id="PF14366">
    <property type="entry name" value="DUF4410"/>
    <property type="match status" value="1"/>
</dbReference>
<dbReference type="AlphaFoldDB" id="A0A9W6D1E5"/>
<dbReference type="Proteomes" id="UP001144372">
    <property type="component" value="Unassembled WGS sequence"/>
</dbReference>
<evidence type="ECO:0000256" key="1">
    <source>
        <dbReference type="SAM" id="Phobius"/>
    </source>
</evidence>
<proteinExistence type="predicted"/>
<comment type="caution">
    <text evidence="2">The sequence shown here is derived from an EMBL/GenBank/DDBJ whole genome shotgun (WGS) entry which is preliminary data.</text>
</comment>